<dbReference type="OMA" id="CDVEDEY"/>
<evidence type="ECO:0000313" key="3">
    <source>
        <dbReference type="EMBL" id="CDW30404.1"/>
    </source>
</evidence>
<sequence length="162" mass="18674">MMVGSYSSTSSSQPFPLSKLIFTFVQRIAAPISSRILIKAEKSPSFKRYFVLPPARTYYFYEAKIKYPVLLMFNSKKTNVPRMCEKKQLDLGSKLLAESLLMFVASIFAFNEYYKSKKCDVEDEYIEFLKESGHRINRIVLHSPDIDRLNNELLSIMSGTLS</sequence>
<dbReference type="EMBL" id="HACA01013043">
    <property type="protein sequence ID" value="CDW30404.1"/>
    <property type="molecule type" value="Transcribed_RNA"/>
</dbReference>
<dbReference type="PANTHER" id="PTHR12499">
    <property type="entry name" value="OPTIC ATROPHY 3 PROTEIN OPA3"/>
    <property type="match status" value="1"/>
</dbReference>
<protein>
    <submittedName>
        <fullName evidence="3">Putative OPA3like protein CG13603like [Aplysia californica]</fullName>
    </submittedName>
</protein>
<dbReference type="GO" id="GO:0019216">
    <property type="term" value="P:regulation of lipid metabolic process"/>
    <property type="evidence" value="ECO:0007669"/>
    <property type="project" value="TreeGrafter"/>
</dbReference>
<dbReference type="OrthoDB" id="2129069at2759"/>
<dbReference type="RefSeq" id="XP_040564258.1">
    <property type="nucleotide sequence ID" value="XM_040708324.2"/>
</dbReference>
<dbReference type="GeneID" id="121114375"/>
<evidence type="ECO:0000256" key="2">
    <source>
        <dbReference type="ARBA" id="ARBA00023054"/>
    </source>
</evidence>
<evidence type="ECO:0000256" key="1">
    <source>
        <dbReference type="ARBA" id="ARBA00007584"/>
    </source>
</evidence>
<name>A0A0K2TWQ2_LEPSM</name>
<comment type="similarity">
    <text evidence="1">Belongs to the OPA3 family.</text>
</comment>
<reference evidence="3" key="1">
    <citation type="submission" date="2014-05" db="EMBL/GenBank/DDBJ databases">
        <authorList>
            <person name="Chronopoulou M."/>
        </authorList>
    </citation>
    <scope>NUCLEOTIDE SEQUENCE</scope>
    <source>
        <tissue evidence="3">Whole organism</tissue>
    </source>
</reference>
<dbReference type="GO" id="GO:0005739">
    <property type="term" value="C:mitochondrion"/>
    <property type="evidence" value="ECO:0007669"/>
    <property type="project" value="TreeGrafter"/>
</dbReference>
<proteinExistence type="inferred from homology"/>
<keyword evidence="2" id="KW-0175">Coiled coil</keyword>
<dbReference type="PANTHER" id="PTHR12499:SF0">
    <property type="entry name" value="OPTIC ATROPHY 3 PROTEIN"/>
    <property type="match status" value="1"/>
</dbReference>
<organism evidence="3">
    <name type="scientific">Lepeophtheirus salmonis</name>
    <name type="common">Salmon louse</name>
    <name type="synonym">Caligus salmonis</name>
    <dbReference type="NCBI Taxonomy" id="72036"/>
    <lineage>
        <taxon>Eukaryota</taxon>
        <taxon>Metazoa</taxon>
        <taxon>Ecdysozoa</taxon>
        <taxon>Arthropoda</taxon>
        <taxon>Crustacea</taxon>
        <taxon>Multicrustacea</taxon>
        <taxon>Hexanauplia</taxon>
        <taxon>Copepoda</taxon>
        <taxon>Siphonostomatoida</taxon>
        <taxon>Caligidae</taxon>
        <taxon>Lepeophtheirus</taxon>
    </lineage>
</organism>
<accession>A0A0K2TWQ2</accession>
<dbReference type="KEGG" id="lsm:121114375"/>
<dbReference type="InterPro" id="IPR010754">
    <property type="entry name" value="OPA3-like"/>
</dbReference>
<dbReference type="AlphaFoldDB" id="A0A0K2TWQ2"/>
<dbReference type="Pfam" id="PF07047">
    <property type="entry name" value="OPA3"/>
    <property type="match status" value="1"/>
</dbReference>